<name>A0A1J8QRU5_9AGAM</name>
<organism evidence="8 9">
    <name type="scientific">Rhizopogon vesiculosus</name>
    <dbReference type="NCBI Taxonomy" id="180088"/>
    <lineage>
        <taxon>Eukaryota</taxon>
        <taxon>Fungi</taxon>
        <taxon>Dikarya</taxon>
        <taxon>Basidiomycota</taxon>
        <taxon>Agaricomycotina</taxon>
        <taxon>Agaricomycetes</taxon>
        <taxon>Agaricomycetidae</taxon>
        <taxon>Boletales</taxon>
        <taxon>Suillineae</taxon>
        <taxon>Rhizopogonaceae</taxon>
        <taxon>Rhizopogon</taxon>
    </lineage>
</organism>
<protein>
    <recommendedName>
        <fullName evidence="7">Aminoglycoside phosphotransferase domain-containing protein</fullName>
    </recommendedName>
</protein>
<evidence type="ECO:0000256" key="2">
    <source>
        <dbReference type="ARBA" id="ARBA00022679"/>
    </source>
</evidence>
<dbReference type="Gene3D" id="3.90.1200.10">
    <property type="match status" value="1"/>
</dbReference>
<dbReference type="PANTHER" id="PTHR34273:SF2">
    <property type="entry name" value="METHYLTHIORIBOSE KINASE"/>
    <property type="match status" value="1"/>
</dbReference>
<feature type="region of interest" description="Disordered" evidence="6">
    <location>
        <begin position="677"/>
        <end position="697"/>
    </location>
</feature>
<sequence length="853" mass="94693">MADDNVDLTTIAGVRKYLADTHFSSDTITSLSGGFANFTYRIHPNDPLEGKRSFILKYAAPYVAASGGTMPLATERQNFEVEALRLVLKMHAHDDVVTVPAVHLFDEEAHVIIIEDCGMDTRTLKQLMIDEALPQTVAEEIGAAIGRFLGRIHAWNKEASFELGMFADNEVGKMITALVTYDRLISTLSGKDNIASLVDPVLDIPKGKLDVISKIAETRSYEINSASESFTHGDFWPGNIMVSLRREPEGSTPRLEKLYVLDWELAKAGLQGLDIGQFCAEMRLLQRFYPSRHEEVSTIMRSFLSAYKGPGGSEFDEALARVAVAHVGAHLVAWTPRIGWGGREETRGTVAEGVELLVGGAEGTRAWLEDSLVGNFHLPTDSLQQDVLALTRAIPRSPVPIYHLFEHIRLKDARQVVQLYRRLHNATSDEKNWVKDFSVVTWTVDADVLVNLLGILPRISSLLLFVGPNFAPEHLEEIFDKPRQDLRLLSLRFRPYVNRATYYQFLKGAYFDTTLTALSRWPPYELPALSIVQDPLDPAIANAQHFAQPLVFFRLDPISVLLCSAYVSSLTRLRLRIPSRQISRFITSIPSSVPQLRLLDLSTCNILVSDMEAILIRFHGLQHLILDGCSVARDQSHVGEWINVGKTCATATIRRAKAREKELKTWLERNAAGFLQSDATNMPHGMGRPIERPRRPGRRGLATATISLREAPTASGSDIAPVPAGIVIPKIRVVPSAPTLLSLSTSSSFISDTQHQAIREDFQEGWNEGLAQLAVVKSRLYQSWRNGVRMMRMTADAGGHGLDGLEAIEVESAFHFHHEWDAPVLCLAGPGTSGKHVQGCSHNFAWGVWDDTI</sequence>
<dbReference type="PANTHER" id="PTHR34273">
    <property type="entry name" value="METHYLTHIORIBOSE KINASE"/>
    <property type="match status" value="1"/>
</dbReference>
<evidence type="ECO:0000256" key="5">
    <source>
        <dbReference type="ARBA" id="ARBA00022840"/>
    </source>
</evidence>
<gene>
    <name evidence="8" type="ORF">AZE42_00003</name>
</gene>
<dbReference type="AlphaFoldDB" id="A0A1J8QRU5"/>
<evidence type="ECO:0000256" key="4">
    <source>
        <dbReference type="ARBA" id="ARBA00022777"/>
    </source>
</evidence>
<evidence type="ECO:0000259" key="7">
    <source>
        <dbReference type="Pfam" id="PF01636"/>
    </source>
</evidence>
<evidence type="ECO:0000256" key="3">
    <source>
        <dbReference type="ARBA" id="ARBA00022741"/>
    </source>
</evidence>
<dbReference type="InterPro" id="IPR011009">
    <property type="entry name" value="Kinase-like_dom_sf"/>
</dbReference>
<dbReference type="GO" id="GO:0005524">
    <property type="term" value="F:ATP binding"/>
    <property type="evidence" value="ECO:0007669"/>
    <property type="project" value="UniProtKB-KW"/>
</dbReference>
<keyword evidence="4" id="KW-0418">Kinase</keyword>
<evidence type="ECO:0000313" key="8">
    <source>
        <dbReference type="EMBL" id="OJA16177.1"/>
    </source>
</evidence>
<dbReference type="InterPro" id="IPR032675">
    <property type="entry name" value="LRR_dom_sf"/>
</dbReference>
<dbReference type="SUPFAM" id="SSF56112">
    <property type="entry name" value="Protein kinase-like (PK-like)"/>
    <property type="match status" value="1"/>
</dbReference>
<dbReference type="GO" id="GO:0016301">
    <property type="term" value="F:kinase activity"/>
    <property type="evidence" value="ECO:0007669"/>
    <property type="project" value="UniProtKB-KW"/>
</dbReference>
<dbReference type="EMBL" id="LVVM01002679">
    <property type="protein sequence ID" value="OJA16177.1"/>
    <property type="molecule type" value="Genomic_DNA"/>
</dbReference>
<proteinExistence type="inferred from homology"/>
<accession>A0A1J8QRU5</accession>
<keyword evidence="2" id="KW-0808">Transferase</keyword>
<dbReference type="Gene3D" id="3.30.200.20">
    <property type="entry name" value="Phosphorylase Kinase, domain 1"/>
    <property type="match status" value="1"/>
</dbReference>
<evidence type="ECO:0000313" key="9">
    <source>
        <dbReference type="Proteomes" id="UP000183567"/>
    </source>
</evidence>
<dbReference type="Gene3D" id="3.80.10.10">
    <property type="entry name" value="Ribonuclease Inhibitor"/>
    <property type="match status" value="1"/>
</dbReference>
<keyword evidence="3" id="KW-0547">Nucleotide-binding</keyword>
<evidence type="ECO:0000256" key="6">
    <source>
        <dbReference type="SAM" id="MobiDB-lite"/>
    </source>
</evidence>
<dbReference type="Pfam" id="PF01636">
    <property type="entry name" value="APH"/>
    <property type="match status" value="1"/>
</dbReference>
<dbReference type="OrthoDB" id="3353982at2759"/>
<comment type="similarity">
    <text evidence="1">Belongs to the methylthioribose kinase family.</text>
</comment>
<dbReference type="InterPro" id="IPR002575">
    <property type="entry name" value="Aminoglycoside_PTrfase"/>
</dbReference>
<dbReference type="Proteomes" id="UP000183567">
    <property type="component" value="Unassembled WGS sequence"/>
</dbReference>
<evidence type="ECO:0000256" key="1">
    <source>
        <dbReference type="ARBA" id="ARBA00010165"/>
    </source>
</evidence>
<dbReference type="SUPFAM" id="SSF52047">
    <property type="entry name" value="RNI-like"/>
    <property type="match status" value="1"/>
</dbReference>
<keyword evidence="9" id="KW-1185">Reference proteome</keyword>
<reference evidence="8 9" key="1">
    <citation type="submission" date="2016-03" db="EMBL/GenBank/DDBJ databases">
        <title>Comparative genomics of the ectomycorrhizal sister species Rhizopogon vinicolor and Rhizopogon vesiculosus (Basidiomycota: Boletales) reveals a divergence of the mating type B locus.</title>
        <authorList>
            <person name="Mujic A.B."/>
            <person name="Kuo A."/>
            <person name="Tritt A."/>
            <person name="Lipzen A."/>
            <person name="Chen C."/>
            <person name="Johnson J."/>
            <person name="Sharma A."/>
            <person name="Barry K."/>
            <person name="Grigoriev I.V."/>
            <person name="Spatafora J.W."/>
        </authorList>
    </citation>
    <scope>NUCLEOTIDE SEQUENCE [LARGE SCALE GENOMIC DNA]</scope>
    <source>
        <strain evidence="8 9">AM-OR11-056</strain>
    </source>
</reference>
<feature type="domain" description="Aminoglycoside phosphotransferase" evidence="7">
    <location>
        <begin position="28"/>
        <end position="279"/>
    </location>
</feature>
<keyword evidence="5" id="KW-0067">ATP-binding</keyword>
<comment type="caution">
    <text evidence="8">The sequence shown here is derived from an EMBL/GenBank/DDBJ whole genome shotgun (WGS) entry which is preliminary data.</text>
</comment>